<proteinExistence type="predicted"/>
<keyword evidence="2" id="KW-1185">Reference proteome</keyword>
<dbReference type="Proteomes" id="UP000831701">
    <property type="component" value="Chromosome 5"/>
</dbReference>
<sequence length="1215" mass="135900">MGGVFDLRLDTWEDTARPKPLSSTRLGSVVLDWRLSCLLLQAAVLLLLSKGERMCPASCRCEGKIVYCESGIFQDIPENITTGCQGLSLRYNNLLVLLPYQFAHLNQLIWLYLDHNSINAIDALAFHGVRRLKELILSSNKIAHLHNNTFSAIPNLRNLDLSYNQLQSLQPGHFYGLRKLQNLHLRSNGLKQILIRTFLECRSLEFLDLGYNRLRSLTRTTFLGLFKLKELHLEHNQFSRINFFIFPRLTNLQALYLQWNRIRSINQGMPWTWHKLQKLDLSGNEIQILDPAVFQCMPNLQILNLESNKLSSVPVEAVAAWTSLTSVSLAGNSWDCSPSICPLMGWLRNLRESKDISMICSSPKSVQGERVVDVVRNHSTCGDVSNVFSTTALIILTSTQVGNITTHLSSHGVTDLGRTEPPVQKLSTLPVHPSGTDRKTTESTTMSSTSPISPEPPASFIPELQFEHMAFHKIIAGSVALFLSVSLILLVIYVSWRRYPNTMRQLQQHSVNHKCRKKARKQEQDLNSQLQEYYLSYHSNSETMDSLVNETRPCTCTISGSIECENSKVMTPVFTGMRLKVAVLFLLSLQLRTDVTRGMQVTSSGPQTIQKANGETVNLACTYTPAPEDVGDLDIEWSNVSPDMTQKDQLILSFTGGTKHQYGDPSISKRFNFIADPKQGDASISISDLRLSDTATYQCKVKKAPGVDTRKVTLVVMVPPTSPKCWVEGPEEKGGTVSLRCKSSKGSTPLSYVWSREGGSTIPSTATQNPETGELLIRNHTESNVGIYVCEAKNAVGKGECKYSLHAYNPTNKAGVIAGAVIGALLLLLLLLLLIWLLICCCHKRRYQKDVANEIREDAPAPESRPTSRNSSLRSVMGYRTHPGVIYSSVRNQLPSSRESGRSAAYRGGSDSTSKPTATGDRPPLTEKKQWCPSETIVMALSVAQLAHQLVCYFWITMDEVDSTCRIVQMPYTIMLLLIYSFKFTIMWDTSFLTFYYSTKLVNTPNHCYTHMQAVILKHVTLAVFIIPLCGLGTCMPMLLVFDPNNYTSDGDIDCGVILPETRSGQIYEVIYLLLADVLPGLIMVKCCISISVHLAIHLRHMKASTNGAHPPKLGSQMRVIQMALSLVAVFILFLVIDLYVNYKISVNHENVAVLTFFFTSIYTTTTAIVLIYGKHTFWKTLLHEFNVCLDEYPCLSCLKPNQRIRGNLKARVEV</sequence>
<reference evidence="1" key="1">
    <citation type="submission" date="2022-04" db="EMBL/GenBank/DDBJ databases">
        <title>Jade perch genome.</title>
        <authorList>
            <person name="Chao B."/>
        </authorList>
    </citation>
    <scope>NUCLEOTIDE SEQUENCE</scope>
    <source>
        <strain evidence="1">CB-2022</strain>
    </source>
</reference>
<protein>
    <submittedName>
        <fullName evidence="1">Uncharacterized protein</fullName>
    </submittedName>
</protein>
<evidence type="ECO:0000313" key="2">
    <source>
        <dbReference type="Proteomes" id="UP000831701"/>
    </source>
</evidence>
<comment type="caution">
    <text evidence="1">The sequence shown here is derived from an EMBL/GenBank/DDBJ whole genome shotgun (WGS) entry which is preliminary data.</text>
</comment>
<evidence type="ECO:0000313" key="1">
    <source>
        <dbReference type="EMBL" id="KAI3371865.1"/>
    </source>
</evidence>
<accession>A0ACB8WVT6</accession>
<dbReference type="EMBL" id="CM041535">
    <property type="protein sequence ID" value="KAI3371865.1"/>
    <property type="molecule type" value="Genomic_DNA"/>
</dbReference>
<organism evidence="1 2">
    <name type="scientific">Scortum barcoo</name>
    <name type="common">barcoo grunter</name>
    <dbReference type="NCBI Taxonomy" id="214431"/>
    <lineage>
        <taxon>Eukaryota</taxon>
        <taxon>Metazoa</taxon>
        <taxon>Chordata</taxon>
        <taxon>Craniata</taxon>
        <taxon>Vertebrata</taxon>
        <taxon>Euteleostomi</taxon>
        <taxon>Actinopterygii</taxon>
        <taxon>Neopterygii</taxon>
        <taxon>Teleostei</taxon>
        <taxon>Neoteleostei</taxon>
        <taxon>Acanthomorphata</taxon>
        <taxon>Eupercaria</taxon>
        <taxon>Centrarchiformes</taxon>
        <taxon>Terapontoidei</taxon>
        <taxon>Terapontidae</taxon>
        <taxon>Scortum</taxon>
    </lineage>
</organism>
<name>A0ACB8WVT6_9TELE</name>
<gene>
    <name evidence="1" type="ORF">L3Q82_006742</name>
</gene>